<dbReference type="InterPro" id="IPR053160">
    <property type="entry name" value="MFS_DHA3_Transporter"/>
</dbReference>
<sequence>MKIEYHKNIKYSYYYSFFSFFGITGLWVIYLQNAGLTLFEIGLCESIFHIASFLFEVPSGVLADRFSYKTVLVAGRITAILSAIVMLVGHSLVVFALGFILNAFSYNLQSGTIDALMYDSLIEGKQTKLYPKVISKAEIIFEVADTSGVVIAGFFIHWHFALTYVIFILMCVMALVAIFLLQEPLRSKEMVTKKDVESTVTVGELIKSSWKVLKKEKLLRNLMVYQAILDLIYTSYYYYYQSVMKSSDFSGIMISAIILGSSVIAVGAISLSTKIMKRYTQKNILGFLLVSPISLVVLLFVKKSVLMLGLFMLLRALSAIIGPIFSSYYNELIESKQRATLLSVASVLFSATMIIFFPLIGWLIDRSNFAIAFGSLGLFLTSVFLIINLGKKLGTRLKR</sequence>
<feature type="transmembrane region" description="Helical" evidence="6">
    <location>
        <begin position="370"/>
        <end position="390"/>
    </location>
</feature>
<feature type="transmembrane region" description="Helical" evidence="6">
    <location>
        <begin position="36"/>
        <end position="57"/>
    </location>
</feature>
<dbReference type="InterPro" id="IPR036259">
    <property type="entry name" value="MFS_trans_sf"/>
</dbReference>
<dbReference type="Gene3D" id="1.20.1250.20">
    <property type="entry name" value="MFS general substrate transporter like domains"/>
    <property type="match status" value="1"/>
</dbReference>
<organism evidence="8 9">
    <name type="scientific">Ligilactobacillus ubinensis</name>
    <dbReference type="NCBI Taxonomy" id="2876789"/>
    <lineage>
        <taxon>Bacteria</taxon>
        <taxon>Bacillati</taxon>
        <taxon>Bacillota</taxon>
        <taxon>Bacilli</taxon>
        <taxon>Lactobacillales</taxon>
        <taxon>Lactobacillaceae</taxon>
        <taxon>Ligilactobacillus</taxon>
    </lineage>
</organism>
<feature type="transmembrane region" description="Helical" evidence="6">
    <location>
        <begin position="341"/>
        <end position="364"/>
    </location>
</feature>
<dbReference type="GO" id="GO:0022857">
    <property type="term" value="F:transmembrane transporter activity"/>
    <property type="evidence" value="ECO:0007669"/>
    <property type="project" value="InterPro"/>
</dbReference>
<evidence type="ECO:0000256" key="3">
    <source>
        <dbReference type="ARBA" id="ARBA00022692"/>
    </source>
</evidence>
<keyword evidence="3 6" id="KW-0812">Transmembrane</keyword>
<dbReference type="Proteomes" id="UP001139006">
    <property type="component" value="Unassembled WGS sequence"/>
</dbReference>
<evidence type="ECO:0000256" key="5">
    <source>
        <dbReference type="ARBA" id="ARBA00023136"/>
    </source>
</evidence>
<evidence type="ECO:0000256" key="6">
    <source>
        <dbReference type="SAM" id="Phobius"/>
    </source>
</evidence>
<evidence type="ECO:0000256" key="4">
    <source>
        <dbReference type="ARBA" id="ARBA00022989"/>
    </source>
</evidence>
<feature type="transmembrane region" description="Helical" evidence="6">
    <location>
        <begin position="12"/>
        <end position="30"/>
    </location>
</feature>
<dbReference type="InterPro" id="IPR020846">
    <property type="entry name" value="MFS_dom"/>
</dbReference>
<accession>A0A9X2JJP6</accession>
<dbReference type="AlphaFoldDB" id="A0A9X2JJP6"/>
<keyword evidence="4 6" id="KW-1133">Transmembrane helix</keyword>
<dbReference type="PANTHER" id="PTHR23530">
    <property type="entry name" value="TRANSPORT PROTEIN-RELATED"/>
    <property type="match status" value="1"/>
</dbReference>
<keyword evidence="5 6" id="KW-0472">Membrane</keyword>
<dbReference type="EMBL" id="JAIULA010000001">
    <property type="protein sequence ID" value="MCP0885718.1"/>
    <property type="molecule type" value="Genomic_DNA"/>
</dbReference>
<feature type="transmembrane region" description="Helical" evidence="6">
    <location>
        <begin position="307"/>
        <end position="329"/>
    </location>
</feature>
<evidence type="ECO:0000313" key="9">
    <source>
        <dbReference type="Proteomes" id="UP001139006"/>
    </source>
</evidence>
<dbReference type="PROSITE" id="PS50850">
    <property type="entry name" value="MFS"/>
    <property type="match status" value="1"/>
</dbReference>
<evidence type="ECO:0000256" key="1">
    <source>
        <dbReference type="ARBA" id="ARBA00004651"/>
    </source>
</evidence>
<protein>
    <submittedName>
        <fullName evidence="8">MFS transporter</fullName>
    </submittedName>
</protein>
<keyword evidence="2" id="KW-0813">Transport</keyword>
<feature type="transmembrane region" description="Helical" evidence="6">
    <location>
        <begin position="156"/>
        <end position="181"/>
    </location>
</feature>
<comment type="subcellular location">
    <subcellularLocation>
        <location evidence="1">Cell membrane</location>
        <topology evidence="1">Multi-pass membrane protein</topology>
    </subcellularLocation>
</comment>
<evidence type="ECO:0000313" key="8">
    <source>
        <dbReference type="EMBL" id="MCP0885718.1"/>
    </source>
</evidence>
<dbReference type="GO" id="GO:0005886">
    <property type="term" value="C:plasma membrane"/>
    <property type="evidence" value="ECO:0007669"/>
    <property type="project" value="UniProtKB-SubCell"/>
</dbReference>
<feature type="transmembrane region" description="Helical" evidence="6">
    <location>
        <begin position="251"/>
        <end position="271"/>
    </location>
</feature>
<dbReference type="SUPFAM" id="SSF103473">
    <property type="entry name" value="MFS general substrate transporter"/>
    <property type="match status" value="1"/>
</dbReference>
<dbReference type="PANTHER" id="PTHR23530:SF1">
    <property type="entry name" value="PERMEASE, MAJOR FACILITATOR SUPERFAMILY-RELATED"/>
    <property type="match status" value="1"/>
</dbReference>
<feature type="transmembrane region" description="Helical" evidence="6">
    <location>
        <begin position="77"/>
        <end position="101"/>
    </location>
</feature>
<dbReference type="Pfam" id="PF07690">
    <property type="entry name" value="MFS_1"/>
    <property type="match status" value="1"/>
</dbReference>
<comment type="caution">
    <text evidence="8">The sequence shown here is derived from an EMBL/GenBank/DDBJ whole genome shotgun (WGS) entry which is preliminary data.</text>
</comment>
<proteinExistence type="predicted"/>
<evidence type="ECO:0000259" key="7">
    <source>
        <dbReference type="PROSITE" id="PS50850"/>
    </source>
</evidence>
<name>A0A9X2JJP6_9LACO</name>
<evidence type="ECO:0000256" key="2">
    <source>
        <dbReference type="ARBA" id="ARBA00022448"/>
    </source>
</evidence>
<feature type="domain" description="Major facilitator superfamily (MFS) profile" evidence="7">
    <location>
        <begin position="1"/>
        <end position="399"/>
    </location>
</feature>
<dbReference type="InterPro" id="IPR011701">
    <property type="entry name" value="MFS"/>
</dbReference>
<keyword evidence="9" id="KW-1185">Reference proteome</keyword>
<reference evidence="8 9" key="1">
    <citation type="journal article" date="2023" name="Int. J. Syst. Evol. Microbiol.">
        <title>Ligilactobacillus ubinensis sp. nov., a novel species isolated from the wild ferment of a durian fruit (Durio zibethinus).</title>
        <authorList>
            <person name="Heng Y.C."/>
            <person name="Menon N."/>
            <person name="Chen B."/>
            <person name="Loo B.Z.L."/>
            <person name="Wong G.W.J."/>
            <person name="Lim A.C.H."/>
            <person name="Silvaraju S."/>
            <person name="Kittelmann S."/>
        </authorList>
    </citation>
    <scope>NUCLEOTIDE SEQUENCE [LARGE SCALE GENOMIC DNA]</scope>
    <source>
        <strain evidence="8 9">WILCCON 0076</strain>
    </source>
</reference>
<dbReference type="RefSeq" id="WP_253358327.1">
    <property type="nucleotide sequence ID" value="NZ_JAIULA010000001.1"/>
</dbReference>
<feature type="transmembrane region" description="Helical" evidence="6">
    <location>
        <begin position="283"/>
        <end position="301"/>
    </location>
</feature>
<gene>
    <name evidence="8" type="ORF">LB941_00030</name>
</gene>
<feature type="transmembrane region" description="Helical" evidence="6">
    <location>
        <begin position="218"/>
        <end position="239"/>
    </location>
</feature>